<dbReference type="InterPro" id="IPR027640">
    <property type="entry name" value="Kinesin-like_fam"/>
</dbReference>
<feature type="coiled-coil region" evidence="19">
    <location>
        <begin position="871"/>
        <end position="951"/>
    </location>
</feature>
<evidence type="ECO:0000256" key="6">
    <source>
        <dbReference type="ARBA" id="ARBA00022741"/>
    </source>
</evidence>
<dbReference type="Gene3D" id="3.30.810.10">
    <property type="entry name" value="2-Layer Sandwich"/>
    <property type="match status" value="2"/>
</dbReference>
<dbReference type="FunFam" id="3.30.800.10:FF:000002">
    <property type="entry name" value="Phosphatidylinositol 5-phosphate 4-kinase type-2 beta"/>
    <property type="match status" value="1"/>
</dbReference>
<dbReference type="FunFam" id="3.30.810.10:FF:000004">
    <property type="entry name" value="Phosphatidylinositol 5-phosphate 4-kinase type-2 beta"/>
    <property type="match status" value="1"/>
</dbReference>
<evidence type="ECO:0000259" key="21">
    <source>
        <dbReference type="PROSITE" id="PS50067"/>
    </source>
</evidence>
<proteinExistence type="inferred from homology"/>
<keyword evidence="7 18" id="KW-0418">Kinase</keyword>
<evidence type="ECO:0000256" key="20">
    <source>
        <dbReference type="SAM" id="MobiDB-lite"/>
    </source>
</evidence>
<keyword evidence="10" id="KW-0443">Lipid metabolism</keyword>
<comment type="catalytic activity">
    <reaction evidence="15">
        <text>1,2-dihexadecanoyl-sn-glycero-3-phospho-(1D-myo-inositol-5-phosphate) + GTP = 1,2-dihexadecanoyl-sn-glycero-3-phospho-(1D-myo-inositol-4,5-bisphosphate) + GDP + H(+)</text>
        <dbReference type="Rhea" id="RHEA:55964"/>
        <dbReference type="ChEBI" id="CHEBI:15378"/>
        <dbReference type="ChEBI" id="CHEBI:37565"/>
        <dbReference type="ChEBI" id="CHEBI:58189"/>
        <dbReference type="ChEBI" id="CHEBI:83423"/>
        <dbReference type="ChEBI" id="CHEBI:84968"/>
    </reaction>
    <physiologicalReaction direction="left-to-right" evidence="15">
        <dbReference type="Rhea" id="RHEA:55965"/>
    </physiologicalReaction>
</comment>
<keyword evidence="2" id="KW-0963">Cytoplasm</keyword>
<feature type="binding site" evidence="17">
    <location>
        <begin position="86"/>
        <end position="93"/>
    </location>
    <ligand>
        <name>ATP</name>
        <dbReference type="ChEBI" id="CHEBI:30616"/>
    </ligand>
</feature>
<dbReference type="GO" id="GO:0008017">
    <property type="term" value="F:microtubule binding"/>
    <property type="evidence" value="ECO:0007669"/>
    <property type="project" value="InterPro"/>
</dbReference>
<dbReference type="CDD" id="cd23649">
    <property type="entry name" value="Khc_CBD_cc"/>
    <property type="match status" value="1"/>
</dbReference>
<dbReference type="InterPro" id="IPR002498">
    <property type="entry name" value="PInositol-4-P-4/5-kinase_core"/>
</dbReference>
<dbReference type="InterPro" id="IPR001752">
    <property type="entry name" value="Kinesin_motor_dom"/>
</dbReference>
<keyword evidence="12" id="KW-0206">Cytoskeleton</keyword>
<comment type="similarity">
    <text evidence="17">Belongs to the TRAFAC class myosin-kinesin ATPase superfamily. Kinesin family.</text>
</comment>
<keyword evidence="24" id="KW-1185">Reference proteome</keyword>
<evidence type="ECO:0000259" key="22">
    <source>
        <dbReference type="PROSITE" id="PS51455"/>
    </source>
</evidence>
<dbReference type="GO" id="GO:0003777">
    <property type="term" value="F:microtubule motor activity"/>
    <property type="evidence" value="ECO:0007669"/>
    <property type="project" value="InterPro"/>
</dbReference>
<reference evidence="24" key="2">
    <citation type="journal article" date="2013" name="Nat. Commun.">
        <title>Genome of the Chinese tree shrew.</title>
        <authorList>
            <person name="Fan Y."/>
            <person name="Huang Z.Y."/>
            <person name="Cao C.C."/>
            <person name="Chen C.S."/>
            <person name="Chen Y.X."/>
            <person name="Fan D.D."/>
            <person name="He J."/>
            <person name="Hou H.L."/>
            <person name="Hu L."/>
            <person name="Hu X.T."/>
            <person name="Jiang X.T."/>
            <person name="Lai R."/>
            <person name="Lang Y.S."/>
            <person name="Liang B."/>
            <person name="Liao S.G."/>
            <person name="Mu D."/>
            <person name="Ma Y.Y."/>
            <person name="Niu Y.Y."/>
            <person name="Sun X.Q."/>
            <person name="Xia J.Q."/>
            <person name="Xiao J."/>
            <person name="Xiong Z.Q."/>
            <person name="Xu L."/>
            <person name="Yang L."/>
            <person name="Zhang Y."/>
            <person name="Zhao W."/>
            <person name="Zhao X.D."/>
            <person name="Zheng Y.T."/>
            <person name="Zhou J.M."/>
            <person name="Zhu Y.B."/>
            <person name="Zhang G.J."/>
            <person name="Wang J."/>
            <person name="Yao Y.G."/>
        </authorList>
    </citation>
    <scope>NUCLEOTIDE SEQUENCE [LARGE SCALE GENOMIC DNA]</scope>
</reference>
<organism evidence="23 24">
    <name type="scientific">Tupaia chinensis</name>
    <name type="common">Chinese tree shrew</name>
    <name type="synonym">Tupaia belangeri chinensis</name>
    <dbReference type="NCBI Taxonomy" id="246437"/>
    <lineage>
        <taxon>Eukaryota</taxon>
        <taxon>Metazoa</taxon>
        <taxon>Chordata</taxon>
        <taxon>Craniata</taxon>
        <taxon>Vertebrata</taxon>
        <taxon>Euteleostomi</taxon>
        <taxon>Mammalia</taxon>
        <taxon>Eutheria</taxon>
        <taxon>Euarchontoglires</taxon>
        <taxon>Scandentia</taxon>
        <taxon>Tupaiidae</taxon>
        <taxon>Tupaia</taxon>
    </lineage>
</organism>
<dbReference type="Pfam" id="PF00225">
    <property type="entry name" value="Kinesin"/>
    <property type="match status" value="1"/>
</dbReference>
<evidence type="ECO:0000256" key="8">
    <source>
        <dbReference type="ARBA" id="ARBA00022840"/>
    </source>
</evidence>
<sequence length="1453" mass="164929">MAETNNECSIKVLCRFRPLNQAEILRGDKFIPIFQGDDSVVIGGKPYVFDRVFPPNTTQEQVYHACAMQIVKDVLAGYNGTIFAYGQTSSGKTHTMEGKLHDPQLMGIIPRIARDIFNHIYSMDENLEFHIKVSYFEIYLDKIRDLLDVTKTNLSVHEDKNRVPFVKGCTERFVSSPEEILDVIDEGKSNRHVAVTNMNEHSSRSHSIFLINIKQENIETEQKLSGKLYLVDLAGSEKVSKTGAEGAVLDEAKNINKSLSALGNVISALAEGTKSYVPYRDSKMTRILQDSLGGNCRTTMFICCSPSSYNDAETKSTLMFGQRAKTIKNTASVNLELTAEQWKKKYEKEKEKTKAQKETIAKLEAELSRWRNGENVPETERLAGEDAVLGAELCEETPVNDNSSIVVRIAPEERQKYEEEIRRLYKQLDDKDDEINQQSQLIEKLKQQMLDQEELLVSTRGDNEKVQRELSHLQSENDAAKDEVKEVLQALEELAVNYDQKSQEVEEKSQQNQLLVDELSQKVATMLSLETELQRLQEVSGHQRKRIAEVLNGLMKDLSEFSVIVGNGEIKLPVEISGAIEEEFTVARLYISKIKSEVKSVVKRCRQLENLQVECHRKMEVTGRELSSCQLLISQHEAKIRSLTEYMQSVELKKRHLEESYDSLSDELAKLQAQETVHEVALKDKEPDTQDADEVKASGEVVGEEGPGRAGTVHSHWVHVWETACELEWDHLQKALELQMESHREAHHRQLARLRDEINEKQKTIDELKDLNQKLQLELEKLQADYAKLKNEEHEKSTKLQELTFLYERHEQSKQDLKGLEETVARELQTLHNLRKLFVQDVTTRVKKDSHIFPSISNQSAEMEPEDSGGIHSQKQKISFLENNLEQLTKVHKQLVRDNADLRCELPKLEKRLRATAERVKALEGALKEAKEGAMKDKRRYQQEVDRIKEAVRYKSSGKRGHSAQIAKPVRPGHYPASSPTNPYGTRSPECISYTNSLFQNYQNLYLQATPSSTSDMYFANSCTSSGATSSGGPLASYQKANMDNATAGPGPGFGFASKTKKKHFVQQKVKVFRAADPLVGVFLWGVAHSINELSQVPPPVMLLPDDFKANSKIKVNNHLFHRENLPSHFKFKEYCPQVFRNLRDRFGIDDQDYLVSLTRSPPSESEGSDGRFLISYDRTLVIKEVSSEDIADMHSNLSNYHQYVVKCHGNTLLPQFLGMYRVSVDNEDSYMLVMRNMFSHRLPVHRKYDLKGSLVSREASDKEKVKELPTLKDMDFLNKNQKVYIGEEEKKIFLEKLKRDVEFLVQLKIMDYSLLLGIHDIIRGSEPEEEGPVREDESEGDGDCSLTGPPSLVGSYGTSPEGIGGYIHSHRPLGPGEFESFIDVYAIRSAEGAPQKEVYFMGLIDILTQYDAKKKAAHAAKTVKHGAGAEISTVHPEQYAKRFLDFITNIFA</sequence>
<gene>
    <name evidence="23" type="ORF">TREES_T100018345</name>
</gene>
<keyword evidence="9 19" id="KW-0175">Coiled coil</keyword>
<protein>
    <recommendedName>
        <fullName evidence="16">1-phosphatidylinositol-5-phosphate 4-kinase</fullName>
        <ecNumber evidence="16">2.7.1.149</ecNumber>
    </recommendedName>
</protein>
<dbReference type="InterPro" id="IPR027484">
    <property type="entry name" value="PInositol-4-P-5-kinase_N"/>
</dbReference>
<evidence type="ECO:0000256" key="10">
    <source>
        <dbReference type="ARBA" id="ARBA00023098"/>
    </source>
</evidence>
<keyword evidence="11 17" id="KW-0505">Motor protein</keyword>
<dbReference type="GO" id="GO:0005874">
    <property type="term" value="C:microtubule"/>
    <property type="evidence" value="ECO:0007669"/>
    <property type="project" value="UniProtKB-KW"/>
</dbReference>
<dbReference type="GO" id="GO:0007018">
    <property type="term" value="P:microtubule-based movement"/>
    <property type="evidence" value="ECO:0007669"/>
    <property type="project" value="InterPro"/>
</dbReference>
<feature type="coiled-coil region" evidence="19">
    <location>
        <begin position="332"/>
        <end position="366"/>
    </location>
</feature>
<evidence type="ECO:0000256" key="9">
    <source>
        <dbReference type="ARBA" id="ARBA00023054"/>
    </source>
</evidence>
<dbReference type="eggNOG" id="KOG0240">
    <property type="taxonomic scope" value="Eukaryota"/>
</dbReference>
<reference evidence="24" key="1">
    <citation type="submission" date="2012-07" db="EMBL/GenBank/DDBJ databases">
        <title>Genome of the Chinese tree shrew, a rising model animal genetically related to primates.</title>
        <authorList>
            <person name="Zhang G."/>
            <person name="Fan Y."/>
            <person name="Yao Y."/>
            <person name="Huang Z."/>
        </authorList>
    </citation>
    <scope>NUCLEOTIDE SEQUENCE [LARGE SCALE GENOMIC DNA]</scope>
</reference>
<evidence type="ECO:0000256" key="17">
    <source>
        <dbReference type="PROSITE-ProRule" id="PRU00283"/>
    </source>
</evidence>
<feature type="coiled-coil region" evidence="19">
    <location>
        <begin position="744"/>
        <end position="837"/>
    </location>
</feature>
<dbReference type="CDD" id="cd17311">
    <property type="entry name" value="PIPKc_PIP5K2C"/>
    <property type="match status" value="1"/>
</dbReference>
<evidence type="ECO:0000256" key="11">
    <source>
        <dbReference type="ARBA" id="ARBA00023175"/>
    </source>
</evidence>
<evidence type="ECO:0000256" key="16">
    <source>
        <dbReference type="ARBA" id="ARBA00039039"/>
    </source>
</evidence>
<evidence type="ECO:0000256" key="14">
    <source>
        <dbReference type="ARBA" id="ARBA00036698"/>
    </source>
</evidence>
<feature type="domain" description="PIPK" evidence="22">
    <location>
        <begin position="1075"/>
        <end position="1452"/>
    </location>
</feature>
<dbReference type="SMART" id="SM00330">
    <property type="entry name" value="PIPKc"/>
    <property type="match status" value="1"/>
</dbReference>
<dbReference type="SUPFAM" id="SSF56104">
    <property type="entry name" value="SAICAR synthase-like"/>
    <property type="match status" value="1"/>
</dbReference>
<evidence type="ECO:0000256" key="7">
    <source>
        <dbReference type="ARBA" id="ARBA00022777"/>
    </source>
</evidence>
<dbReference type="EMBL" id="KB370794">
    <property type="protein sequence ID" value="ELV09232.1"/>
    <property type="molecule type" value="Genomic_DNA"/>
</dbReference>
<evidence type="ECO:0000256" key="5">
    <source>
        <dbReference type="ARBA" id="ARBA00022701"/>
    </source>
</evidence>
<dbReference type="Pfam" id="PF01504">
    <property type="entry name" value="PIP5K"/>
    <property type="match status" value="1"/>
</dbReference>
<keyword evidence="4 18" id="KW-0808">Transferase</keyword>
<keyword evidence="5" id="KW-0493">Microtubule</keyword>
<dbReference type="SUPFAM" id="SSF52540">
    <property type="entry name" value="P-loop containing nucleoside triphosphate hydrolases"/>
    <property type="match status" value="1"/>
</dbReference>
<dbReference type="GO" id="GO:0016309">
    <property type="term" value="F:1-phosphatidylinositol-5-phosphate 4-kinase activity"/>
    <property type="evidence" value="ECO:0007669"/>
    <property type="project" value="UniProtKB-EC"/>
</dbReference>
<dbReference type="InterPro" id="IPR027483">
    <property type="entry name" value="PInositol-4-P-4/5-kinase_C_sf"/>
</dbReference>
<evidence type="ECO:0000256" key="19">
    <source>
        <dbReference type="SAM" id="Coils"/>
    </source>
</evidence>
<dbReference type="GO" id="GO:0005524">
    <property type="term" value="F:ATP binding"/>
    <property type="evidence" value="ECO:0007669"/>
    <property type="project" value="UniProtKB-UniRule"/>
</dbReference>
<dbReference type="InterPro" id="IPR019821">
    <property type="entry name" value="Kinesin_motor_CS"/>
</dbReference>
<evidence type="ECO:0000256" key="18">
    <source>
        <dbReference type="PROSITE-ProRule" id="PRU00781"/>
    </source>
</evidence>
<evidence type="ECO:0000256" key="12">
    <source>
        <dbReference type="ARBA" id="ARBA00023212"/>
    </source>
</evidence>
<dbReference type="PANTHER" id="PTHR47968:SF62">
    <property type="entry name" value="KINESIN FAMILY MEMBER 5A"/>
    <property type="match status" value="1"/>
</dbReference>
<evidence type="ECO:0000313" key="23">
    <source>
        <dbReference type="EMBL" id="ELV09232.1"/>
    </source>
</evidence>
<evidence type="ECO:0000256" key="13">
    <source>
        <dbReference type="ARBA" id="ARBA00036478"/>
    </source>
</evidence>
<evidence type="ECO:0000256" key="2">
    <source>
        <dbReference type="ARBA" id="ARBA00022490"/>
    </source>
</evidence>
<dbReference type="Proteomes" id="UP000011518">
    <property type="component" value="Unassembled WGS sequence"/>
</dbReference>
<dbReference type="PANTHER" id="PTHR47968">
    <property type="entry name" value="CENTROMERE PROTEIN E"/>
    <property type="match status" value="1"/>
</dbReference>
<feature type="coiled-coil region" evidence="19">
    <location>
        <begin position="414"/>
        <end position="539"/>
    </location>
</feature>
<evidence type="ECO:0000256" key="1">
    <source>
        <dbReference type="ARBA" id="ARBA00004245"/>
    </source>
</evidence>
<keyword evidence="3" id="KW-0597">Phosphoprotein</keyword>
<dbReference type="Gene3D" id="3.30.800.10">
    <property type="entry name" value="Phosphatidylinositol Phosphate Kinase II Beta"/>
    <property type="match status" value="1"/>
</dbReference>
<dbReference type="FunFam" id="3.40.850.10:FF:000009">
    <property type="entry name" value="Kinesin-like protein"/>
    <property type="match status" value="1"/>
</dbReference>
<dbReference type="Gene3D" id="3.40.850.10">
    <property type="entry name" value="Kinesin motor domain"/>
    <property type="match status" value="1"/>
</dbReference>
<accession>L8XZ93</accession>
<keyword evidence="8 18" id="KW-0067">ATP-binding</keyword>
<dbReference type="FunFam" id="3.30.810.10:FF:000003">
    <property type="entry name" value="Phosphatidylinositol 5-phosphate 4-kinase type-2 beta"/>
    <property type="match status" value="1"/>
</dbReference>
<dbReference type="InterPro" id="IPR059182">
    <property type="entry name" value="Khc_C"/>
</dbReference>
<feature type="region of interest" description="Disordered" evidence="20">
    <location>
        <begin position="1327"/>
        <end position="1352"/>
    </location>
</feature>
<dbReference type="FunCoup" id="L8XZ93">
    <property type="interactions" value="838"/>
</dbReference>
<dbReference type="PROSITE" id="PS51455">
    <property type="entry name" value="PIPK"/>
    <property type="match status" value="1"/>
</dbReference>
<dbReference type="GO" id="GO:0046488">
    <property type="term" value="P:phosphatidylinositol metabolic process"/>
    <property type="evidence" value="ECO:0007669"/>
    <property type="project" value="UniProtKB-UniRule"/>
</dbReference>
<dbReference type="InterPro" id="IPR036961">
    <property type="entry name" value="Kinesin_motor_dom_sf"/>
</dbReference>
<feature type="compositionally biased region" description="Basic and acidic residues" evidence="20">
    <location>
        <begin position="1327"/>
        <end position="1336"/>
    </location>
</feature>
<dbReference type="InParanoid" id="L8XZ93"/>
<dbReference type="PROSITE" id="PS00411">
    <property type="entry name" value="KINESIN_MOTOR_1"/>
    <property type="match status" value="1"/>
</dbReference>
<keyword evidence="6 18" id="KW-0547">Nucleotide-binding</keyword>
<evidence type="ECO:0000256" key="15">
    <source>
        <dbReference type="ARBA" id="ARBA00036950"/>
    </source>
</evidence>
<feature type="domain" description="Kinesin motor" evidence="21">
    <location>
        <begin position="9"/>
        <end position="327"/>
    </location>
</feature>
<evidence type="ECO:0000313" key="24">
    <source>
        <dbReference type="Proteomes" id="UP000011518"/>
    </source>
</evidence>
<dbReference type="CDD" id="cd01369">
    <property type="entry name" value="KISc_KHC_KIF5"/>
    <property type="match status" value="1"/>
</dbReference>
<name>L8XZ93_TUPCH</name>
<dbReference type="PRINTS" id="PR00380">
    <property type="entry name" value="KINESINHEAVY"/>
</dbReference>
<dbReference type="InterPro" id="IPR027417">
    <property type="entry name" value="P-loop_NTPase"/>
</dbReference>
<dbReference type="PROSITE" id="PS50067">
    <property type="entry name" value="KINESIN_MOTOR_2"/>
    <property type="match status" value="1"/>
</dbReference>
<comment type="subcellular location">
    <subcellularLocation>
        <location evidence="1">Cytoplasm</location>
        <location evidence="1">Cytoskeleton</location>
    </subcellularLocation>
</comment>
<comment type="catalytic activity">
    <reaction evidence="13">
        <text>1,2-dihexadecanoyl-sn-glycero-3-phospho-(1D-myo-inositol-5-phosphate) + ATP = 1,2-dihexadecanoyl-sn-glycero-3-phospho-(1D-myo-inositol-4,5-bisphosphate) + ADP + H(+)</text>
        <dbReference type="Rhea" id="RHEA:55992"/>
        <dbReference type="ChEBI" id="CHEBI:15378"/>
        <dbReference type="ChEBI" id="CHEBI:30616"/>
        <dbReference type="ChEBI" id="CHEBI:83423"/>
        <dbReference type="ChEBI" id="CHEBI:84968"/>
        <dbReference type="ChEBI" id="CHEBI:456216"/>
    </reaction>
    <physiologicalReaction direction="left-to-right" evidence="13">
        <dbReference type="Rhea" id="RHEA:55993"/>
    </physiologicalReaction>
</comment>
<feature type="coiled-coil region" evidence="19">
    <location>
        <begin position="591"/>
        <end position="674"/>
    </location>
</feature>
<dbReference type="STRING" id="246437.L8XZ93"/>
<evidence type="ECO:0000256" key="4">
    <source>
        <dbReference type="ARBA" id="ARBA00022679"/>
    </source>
</evidence>
<feature type="region of interest" description="Disordered" evidence="20">
    <location>
        <begin position="954"/>
        <end position="987"/>
    </location>
</feature>
<dbReference type="Gene3D" id="6.10.250.1590">
    <property type="match status" value="1"/>
</dbReference>
<dbReference type="EC" id="2.7.1.149" evidence="16"/>
<comment type="catalytic activity">
    <reaction evidence="14">
        <text>a 1,2-diacyl-sn-glycero-3-phospho-(1D-myo-inositol-5-phosphate) + ATP = a 1,2-diacyl-sn-glycero-3-phospho-(1D-myo-inositol-4,5-bisphosphate) + ADP + H(+)</text>
        <dbReference type="Rhea" id="RHEA:12280"/>
        <dbReference type="ChEBI" id="CHEBI:15378"/>
        <dbReference type="ChEBI" id="CHEBI:30616"/>
        <dbReference type="ChEBI" id="CHEBI:57795"/>
        <dbReference type="ChEBI" id="CHEBI:58456"/>
        <dbReference type="ChEBI" id="CHEBI:456216"/>
        <dbReference type="EC" id="2.7.1.149"/>
    </reaction>
    <physiologicalReaction direction="left-to-right" evidence="14">
        <dbReference type="Rhea" id="RHEA:12281"/>
    </physiologicalReaction>
</comment>
<dbReference type="GO" id="GO:0010506">
    <property type="term" value="P:regulation of autophagy"/>
    <property type="evidence" value="ECO:0007669"/>
    <property type="project" value="UniProtKB-ARBA"/>
</dbReference>
<evidence type="ECO:0000256" key="3">
    <source>
        <dbReference type="ARBA" id="ARBA00022553"/>
    </source>
</evidence>
<dbReference type="SMART" id="SM00129">
    <property type="entry name" value="KISc"/>
    <property type="match status" value="1"/>
</dbReference>